<dbReference type="SUPFAM" id="SSF55315">
    <property type="entry name" value="L30e-like"/>
    <property type="match status" value="1"/>
</dbReference>
<accession>A0A1H7XCC7</accession>
<name>A0A1H7XCC7_9BACT</name>
<evidence type="ECO:0000313" key="5">
    <source>
        <dbReference type="Proteomes" id="UP000198984"/>
    </source>
</evidence>
<evidence type="ECO:0000256" key="2">
    <source>
        <dbReference type="ARBA" id="ARBA00022679"/>
    </source>
</evidence>
<dbReference type="InterPro" id="IPR029064">
    <property type="entry name" value="Ribosomal_eL30-like_sf"/>
</dbReference>
<dbReference type="PANTHER" id="PTHR46429:SF1">
    <property type="entry name" value="23S RRNA (GUANOSINE-2'-O-)-METHYLTRANSFERASE RLMB"/>
    <property type="match status" value="1"/>
</dbReference>
<dbReference type="InterPro" id="IPR029026">
    <property type="entry name" value="tRNA_m1G_MTases_N"/>
</dbReference>
<keyword evidence="5" id="KW-1185">Reference proteome</keyword>
<reference evidence="4 5" key="1">
    <citation type="submission" date="2016-10" db="EMBL/GenBank/DDBJ databases">
        <authorList>
            <person name="de Groot N.N."/>
        </authorList>
    </citation>
    <scope>NUCLEOTIDE SEQUENCE [LARGE SCALE GENOMIC DNA]</scope>
    <source>
        <strain evidence="4 5">DSM 21039</strain>
    </source>
</reference>
<keyword evidence="1 4" id="KW-0489">Methyltransferase</keyword>
<dbReference type="NCBIfam" id="TIGR00186">
    <property type="entry name" value="rRNA_methyl_3"/>
    <property type="match status" value="1"/>
</dbReference>
<dbReference type="Gene3D" id="3.30.1330.30">
    <property type="match status" value="1"/>
</dbReference>
<dbReference type="AlphaFoldDB" id="A0A1H7XCC7"/>
<dbReference type="STRING" id="573321.SAMN04488505_10428"/>
<dbReference type="SMART" id="SM00967">
    <property type="entry name" value="SpoU_sub_bind"/>
    <property type="match status" value="1"/>
</dbReference>
<evidence type="ECO:0000259" key="3">
    <source>
        <dbReference type="SMART" id="SM00967"/>
    </source>
</evidence>
<dbReference type="GO" id="GO:0005829">
    <property type="term" value="C:cytosol"/>
    <property type="evidence" value="ECO:0007669"/>
    <property type="project" value="TreeGrafter"/>
</dbReference>
<keyword evidence="2 4" id="KW-0808">Transferase</keyword>
<dbReference type="InterPro" id="IPR001537">
    <property type="entry name" value="SpoU_MeTrfase"/>
</dbReference>
<dbReference type="SUPFAM" id="SSF75217">
    <property type="entry name" value="alpha/beta knot"/>
    <property type="match status" value="1"/>
</dbReference>
<dbReference type="CDD" id="cd18103">
    <property type="entry name" value="SpoU-like_RlmB"/>
    <property type="match status" value="1"/>
</dbReference>
<dbReference type="Pfam" id="PF08032">
    <property type="entry name" value="SpoU_sub_bind"/>
    <property type="match status" value="1"/>
</dbReference>
<dbReference type="GO" id="GO:0006396">
    <property type="term" value="P:RNA processing"/>
    <property type="evidence" value="ECO:0007669"/>
    <property type="project" value="InterPro"/>
</dbReference>
<dbReference type="PANTHER" id="PTHR46429">
    <property type="entry name" value="23S RRNA (GUANOSINE-2'-O-)-METHYLTRANSFERASE RLMB"/>
    <property type="match status" value="1"/>
</dbReference>
<dbReference type="OrthoDB" id="9794400at2"/>
<dbReference type="Gene3D" id="3.40.1280.10">
    <property type="match status" value="1"/>
</dbReference>
<dbReference type="InterPro" id="IPR004441">
    <property type="entry name" value="rRNA_MeTrfase_TrmH"/>
</dbReference>
<organism evidence="4 5">
    <name type="scientific">Chitinophaga rupis</name>
    <dbReference type="NCBI Taxonomy" id="573321"/>
    <lineage>
        <taxon>Bacteria</taxon>
        <taxon>Pseudomonadati</taxon>
        <taxon>Bacteroidota</taxon>
        <taxon>Chitinophagia</taxon>
        <taxon>Chitinophagales</taxon>
        <taxon>Chitinophagaceae</taxon>
        <taxon>Chitinophaga</taxon>
    </lineage>
</organism>
<dbReference type="RefSeq" id="WP_089914355.1">
    <property type="nucleotide sequence ID" value="NZ_FOBB01000004.1"/>
</dbReference>
<evidence type="ECO:0000313" key="4">
    <source>
        <dbReference type="EMBL" id="SEM31371.1"/>
    </source>
</evidence>
<dbReference type="Pfam" id="PF00588">
    <property type="entry name" value="SpoU_methylase"/>
    <property type="match status" value="1"/>
</dbReference>
<dbReference type="InterPro" id="IPR029028">
    <property type="entry name" value="Alpha/beta_knot_MTases"/>
</dbReference>
<sequence length="262" mass="28284">MDFRKNATRRTFAPKPKASSMVIGRQPVVEAIQSGKAIERIYMLRNATGDIIPQIKQLAAQYNIPINGVPVEKLNSLTQANHQGIIAITGQISYLDLQDVISHTTEQGLTPLFLILDGITDVRNIGAIARSAVCCGAQAIIIPDKGIAALNEEAIKSSAGALEKISVCRVNSLLKAIDTLHLNGIKVMASEMEATPRLYNCDLKEPVAVIMGSEDKGVYPALLKAADTLFHIPMTGNFESFNVSVAAGIILYEAMKQRTLDV</sequence>
<dbReference type="Proteomes" id="UP000198984">
    <property type="component" value="Unassembled WGS sequence"/>
</dbReference>
<evidence type="ECO:0000256" key="1">
    <source>
        <dbReference type="ARBA" id="ARBA00022603"/>
    </source>
</evidence>
<dbReference type="GO" id="GO:0032259">
    <property type="term" value="P:methylation"/>
    <property type="evidence" value="ECO:0007669"/>
    <property type="project" value="UniProtKB-KW"/>
</dbReference>
<protein>
    <submittedName>
        <fullName evidence="4">23S rRNA (Guanosine2251-2'-O)-methyltransferase</fullName>
    </submittedName>
</protein>
<dbReference type="GO" id="GO:0003723">
    <property type="term" value="F:RNA binding"/>
    <property type="evidence" value="ECO:0007669"/>
    <property type="project" value="InterPro"/>
</dbReference>
<gene>
    <name evidence="4" type="ORF">SAMN04488505_10428</name>
</gene>
<dbReference type="GO" id="GO:0008173">
    <property type="term" value="F:RNA methyltransferase activity"/>
    <property type="evidence" value="ECO:0007669"/>
    <property type="project" value="InterPro"/>
</dbReference>
<feature type="domain" description="RNA 2-O ribose methyltransferase substrate binding" evidence="3">
    <location>
        <begin position="21"/>
        <end position="95"/>
    </location>
</feature>
<dbReference type="EMBL" id="FOBB01000004">
    <property type="protein sequence ID" value="SEM31371.1"/>
    <property type="molecule type" value="Genomic_DNA"/>
</dbReference>
<dbReference type="InterPro" id="IPR013123">
    <property type="entry name" value="SpoU_subst-bd"/>
</dbReference>
<proteinExistence type="predicted"/>